<organism evidence="1 2">
    <name type="scientific">Bambusicola thoracicus</name>
    <name type="common">Chinese bamboo-partridge</name>
    <name type="synonym">Perdix thoracica</name>
    <dbReference type="NCBI Taxonomy" id="9083"/>
    <lineage>
        <taxon>Eukaryota</taxon>
        <taxon>Metazoa</taxon>
        <taxon>Chordata</taxon>
        <taxon>Craniata</taxon>
        <taxon>Vertebrata</taxon>
        <taxon>Euteleostomi</taxon>
        <taxon>Archelosauria</taxon>
        <taxon>Archosauria</taxon>
        <taxon>Dinosauria</taxon>
        <taxon>Saurischia</taxon>
        <taxon>Theropoda</taxon>
        <taxon>Coelurosauria</taxon>
        <taxon>Aves</taxon>
        <taxon>Neognathae</taxon>
        <taxon>Galloanserae</taxon>
        <taxon>Galliformes</taxon>
        <taxon>Phasianidae</taxon>
        <taxon>Perdicinae</taxon>
        <taxon>Bambusicola</taxon>
    </lineage>
</organism>
<dbReference type="EMBL" id="PPHD01069508">
    <property type="protein sequence ID" value="POI21420.1"/>
    <property type="molecule type" value="Genomic_DNA"/>
</dbReference>
<gene>
    <name evidence="1" type="ORF">CIB84_014832</name>
</gene>
<name>A0A2P4SBE2_BAMTH</name>
<keyword evidence="2" id="KW-1185">Reference proteome</keyword>
<accession>A0A2P4SBE2</accession>
<dbReference type="Proteomes" id="UP000237246">
    <property type="component" value="Unassembled WGS sequence"/>
</dbReference>
<comment type="caution">
    <text evidence="1">The sequence shown here is derived from an EMBL/GenBank/DDBJ whole genome shotgun (WGS) entry which is preliminary data.</text>
</comment>
<sequence length="18" mass="2034">MNEETSLLLLNTIQKGTE</sequence>
<protein>
    <submittedName>
        <fullName evidence="1">Uncharacterized protein</fullName>
    </submittedName>
</protein>
<evidence type="ECO:0000313" key="1">
    <source>
        <dbReference type="EMBL" id="POI21420.1"/>
    </source>
</evidence>
<dbReference type="AlphaFoldDB" id="A0A2P4SBE2"/>
<reference evidence="1 2" key="1">
    <citation type="submission" date="2018-01" db="EMBL/GenBank/DDBJ databases">
        <title>Comparison of the Chinese Bamboo Partridge and Red Junglefowl genome sequences highlights the importance of demography in genome evolution.</title>
        <authorList>
            <person name="Tiley G.P."/>
            <person name="Kimball R.T."/>
            <person name="Braun E.L."/>
            <person name="Burleigh J.G."/>
        </authorList>
    </citation>
    <scope>NUCLEOTIDE SEQUENCE [LARGE SCALE GENOMIC DNA]</scope>
    <source>
        <strain evidence="1">RTK389</strain>
        <tissue evidence="1">Blood</tissue>
    </source>
</reference>
<evidence type="ECO:0000313" key="2">
    <source>
        <dbReference type="Proteomes" id="UP000237246"/>
    </source>
</evidence>
<proteinExistence type="predicted"/>